<reference evidence="9" key="2">
    <citation type="journal article" date="2021" name="PeerJ">
        <title>Extensive microbial diversity within the chicken gut microbiome revealed by metagenomics and culture.</title>
        <authorList>
            <person name="Gilroy R."/>
            <person name="Ravi A."/>
            <person name="Getino M."/>
            <person name="Pursley I."/>
            <person name="Horton D.L."/>
            <person name="Alikhan N.F."/>
            <person name="Baker D."/>
            <person name="Gharbi K."/>
            <person name="Hall N."/>
            <person name="Watson M."/>
            <person name="Adriaenssens E.M."/>
            <person name="Foster-Nyarko E."/>
            <person name="Jarju S."/>
            <person name="Secka A."/>
            <person name="Antonio M."/>
            <person name="Oren A."/>
            <person name="Chaudhuri R.R."/>
            <person name="La Ragione R."/>
            <person name="Hildebrand F."/>
            <person name="Pallen M.J."/>
        </authorList>
    </citation>
    <scope>NUCLEOTIDE SEQUENCE</scope>
    <source>
        <strain evidence="9">CHK152-2871</strain>
    </source>
</reference>
<comment type="caution">
    <text evidence="9">The sequence shown here is derived from an EMBL/GenBank/DDBJ whole genome shotgun (WGS) entry which is preliminary data.</text>
</comment>
<feature type="domain" description="Major facilitator superfamily (MFS) profile" evidence="8">
    <location>
        <begin position="10"/>
        <end position="462"/>
    </location>
</feature>
<feature type="transmembrane region" description="Helical" evidence="7">
    <location>
        <begin position="329"/>
        <end position="348"/>
    </location>
</feature>
<feature type="transmembrane region" description="Helical" evidence="7">
    <location>
        <begin position="295"/>
        <end position="317"/>
    </location>
</feature>
<feature type="transmembrane region" description="Helical" evidence="7">
    <location>
        <begin position="162"/>
        <end position="181"/>
    </location>
</feature>
<dbReference type="InterPro" id="IPR011701">
    <property type="entry name" value="MFS"/>
</dbReference>
<dbReference type="CDD" id="cd17321">
    <property type="entry name" value="MFS_MMR_MDR_like"/>
    <property type="match status" value="1"/>
</dbReference>
<accession>A0A9D1FIN6</accession>
<dbReference type="AlphaFoldDB" id="A0A9D1FIN6"/>
<evidence type="ECO:0000256" key="1">
    <source>
        <dbReference type="ARBA" id="ARBA00004651"/>
    </source>
</evidence>
<keyword evidence="6 7" id="KW-0472">Membrane</keyword>
<dbReference type="EMBL" id="DVJQ01000034">
    <property type="protein sequence ID" value="HIS74172.1"/>
    <property type="molecule type" value="Genomic_DNA"/>
</dbReference>
<evidence type="ECO:0000256" key="6">
    <source>
        <dbReference type="ARBA" id="ARBA00023136"/>
    </source>
</evidence>
<name>A0A9D1FIN6_9BACT</name>
<keyword evidence="4 7" id="KW-0812">Transmembrane</keyword>
<comment type="subcellular location">
    <subcellularLocation>
        <location evidence="1">Cell membrane</location>
        <topology evidence="1">Multi-pass membrane protein</topology>
    </subcellularLocation>
</comment>
<keyword evidence="3" id="KW-1003">Cell membrane</keyword>
<dbReference type="PROSITE" id="PS50850">
    <property type="entry name" value="MFS"/>
    <property type="match status" value="1"/>
</dbReference>
<organism evidence="9 10">
    <name type="scientific">Candidatus Galligastranaerophilus intestinavium</name>
    <dbReference type="NCBI Taxonomy" id="2840836"/>
    <lineage>
        <taxon>Bacteria</taxon>
        <taxon>Candidatus Galligastranaerophilus</taxon>
    </lineage>
</organism>
<feature type="transmembrane region" description="Helical" evidence="7">
    <location>
        <begin position="435"/>
        <end position="458"/>
    </location>
</feature>
<feature type="transmembrane region" description="Helical" evidence="7">
    <location>
        <begin position="76"/>
        <end position="94"/>
    </location>
</feature>
<feature type="transmembrane region" description="Helical" evidence="7">
    <location>
        <begin position="9"/>
        <end position="33"/>
    </location>
</feature>
<dbReference type="Pfam" id="PF07690">
    <property type="entry name" value="MFS_1"/>
    <property type="match status" value="2"/>
</dbReference>
<feature type="transmembrane region" description="Helical" evidence="7">
    <location>
        <begin position="392"/>
        <end position="415"/>
    </location>
</feature>
<evidence type="ECO:0000256" key="7">
    <source>
        <dbReference type="SAM" id="Phobius"/>
    </source>
</evidence>
<sequence length="469" mass="51423">MKLNNVKWVIFTIIATGNFLGMLDSTIVNLALYPMARDLGVSISLVQWVIIAYTLVLTVFLPFWGKIGDLVPKNKLYATGFALFAAGSFLNVCAQNLPMLILFRCIEALGASIIISNASSVIASLFKGKDRGKALGLNGCIVAVGGLLGPSLGGMLLQLFNWHAIFVPAIPVAVFGIYYSYKMVPSVIAQKEKLKFDYPGFIYFTISLFALLLAISEGYQWGWGSIKILTLGVICLGFGFLFYYRDHRISYPMINFNLFSIKPFTFGNLAVMTSYMAMFTNTILLPFYLQDILKFKPFITALIILPYSVVLMITAPLSGSAAGKYGSKYLTLAGPIVTFLALSLFILFDEKTPVIFIMLLSGIMGLGNGLFQSPSNTAIISSVDKEQLGIASGILALSRNMGNILGVAITITLFASFRDIFQHVGLPYNVSFLKAYRYTMAFGMFFAFLCVTLSFIAYRDNGGVVKAKK</sequence>
<proteinExistence type="predicted"/>
<dbReference type="InterPro" id="IPR036259">
    <property type="entry name" value="MFS_trans_sf"/>
</dbReference>
<protein>
    <submittedName>
        <fullName evidence="9">MFS transporter</fullName>
    </submittedName>
</protein>
<dbReference type="Proteomes" id="UP000886865">
    <property type="component" value="Unassembled WGS sequence"/>
</dbReference>
<dbReference type="GO" id="GO:0022857">
    <property type="term" value="F:transmembrane transporter activity"/>
    <property type="evidence" value="ECO:0007669"/>
    <property type="project" value="InterPro"/>
</dbReference>
<evidence type="ECO:0000256" key="3">
    <source>
        <dbReference type="ARBA" id="ARBA00022475"/>
    </source>
</evidence>
<evidence type="ECO:0000256" key="5">
    <source>
        <dbReference type="ARBA" id="ARBA00022989"/>
    </source>
</evidence>
<dbReference type="InterPro" id="IPR020846">
    <property type="entry name" value="MFS_dom"/>
</dbReference>
<dbReference type="SUPFAM" id="SSF103473">
    <property type="entry name" value="MFS general substrate transporter"/>
    <property type="match status" value="1"/>
</dbReference>
<feature type="transmembrane region" description="Helical" evidence="7">
    <location>
        <begin position="354"/>
        <end position="371"/>
    </location>
</feature>
<keyword evidence="2" id="KW-0813">Transport</keyword>
<evidence type="ECO:0000313" key="10">
    <source>
        <dbReference type="Proteomes" id="UP000886865"/>
    </source>
</evidence>
<evidence type="ECO:0000256" key="2">
    <source>
        <dbReference type="ARBA" id="ARBA00022448"/>
    </source>
</evidence>
<dbReference type="Gene3D" id="1.20.1250.20">
    <property type="entry name" value="MFS general substrate transporter like domains"/>
    <property type="match status" value="1"/>
</dbReference>
<feature type="transmembrane region" description="Helical" evidence="7">
    <location>
        <begin position="201"/>
        <end position="219"/>
    </location>
</feature>
<feature type="transmembrane region" description="Helical" evidence="7">
    <location>
        <begin position="45"/>
        <end position="64"/>
    </location>
</feature>
<dbReference type="PANTHER" id="PTHR42718">
    <property type="entry name" value="MAJOR FACILITATOR SUPERFAMILY MULTIDRUG TRANSPORTER MFSC"/>
    <property type="match status" value="1"/>
</dbReference>
<keyword evidence="5 7" id="KW-1133">Transmembrane helix</keyword>
<gene>
    <name evidence="9" type="ORF">IAA86_04025</name>
</gene>
<evidence type="ECO:0000256" key="4">
    <source>
        <dbReference type="ARBA" id="ARBA00022692"/>
    </source>
</evidence>
<evidence type="ECO:0000259" key="8">
    <source>
        <dbReference type="PROSITE" id="PS50850"/>
    </source>
</evidence>
<dbReference type="Gene3D" id="1.20.1720.10">
    <property type="entry name" value="Multidrug resistance protein D"/>
    <property type="match status" value="1"/>
</dbReference>
<evidence type="ECO:0000313" key="9">
    <source>
        <dbReference type="EMBL" id="HIS74172.1"/>
    </source>
</evidence>
<feature type="transmembrane region" description="Helical" evidence="7">
    <location>
        <begin position="100"/>
        <end position="123"/>
    </location>
</feature>
<dbReference type="PRINTS" id="PR01036">
    <property type="entry name" value="TCRTETB"/>
</dbReference>
<feature type="transmembrane region" description="Helical" evidence="7">
    <location>
        <begin position="265"/>
        <end position="289"/>
    </location>
</feature>
<dbReference type="PANTHER" id="PTHR42718:SF46">
    <property type="entry name" value="BLR6921 PROTEIN"/>
    <property type="match status" value="1"/>
</dbReference>
<feature type="transmembrane region" description="Helical" evidence="7">
    <location>
        <begin position="225"/>
        <end position="244"/>
    </location>
</feature>
<dbReference type="GO" id="GO:0005886">
    <property type="term" value="C:plasma membrane"/>
    <property type="evidence" value="ECO:0007669"/>
    <property type="project" value="UniProtKB-SubCell"/>
</dbReference>
<reference evidence="9" key="1">
    <citation type="submission" date="2020-10" db="EMBL/GenBank/DDBJ databases">
        <authorList>
            <person name="Gilroy R."/>
        </authorList>
    </citation>
    <scope>NUCLEOTIDE SEQUENCE</scope>
    <source>
        <strain evidence="9">CHK152-2871</strain>
    </source>
</reference>